<dbReference type="InterPro" id="IPR001714">
    <property type="entry name" value="Pept_M24_MAP"/>
</dbReference>
<dbReference type="EMBL" id="CP054836">
    <property type="protein sequence ID" value="QKV18258.1"/>
    <property type="molecule type" value="Genomic_DNA"/>
</dbReference>
<reference evidence="3 4" key="1">
    <citation type="submission" date="2020-06" db="EMBL/GenBank/DDBJ databases">
        <title>Oricola thermophila sp. nov. isolated from a tidal sediments.</title>
        <authorList>
            <person name="Kwon K.K."/>
            <person name="Yang S.-H."/>
            <person name="Park M.-J."/>
        </authorList>
    </citation>
    <scope>NUCLEOTIDE SEQUENCE [LARGE SCALE GENOMIC DNA]</scope>
    <source>
        <strain evidence="3 4">MEBiC13590</strain>
    </source>
</reference>
<keyword evidence="3" id="KW-0031">Aminopeptidase</keyword>
<dbReference type="InterPro" id="IPR000587">
    <property type="entry name" value="Creatinase_N"/>
</dbReference>
<evidence type="ECO:0000259" key="1">
    <source>
        <dbReference type="Pfam" id="PF00557"/>
    </source>
</evidence>
<dbReference type="SUPFAM" id="SSF53092">
    <property type="entry name" value="Creatinase/prolidase N-terminal domain"/>
    <property type="match status" value="1"/>
</dbReference>
<keyword evidence="3" id="KW-0378">Hydrolase</keyword>
<dbReference type="CDD" id="cd01092">
    <property type="entry name" value="APP-like"/>
    <property type="match status" value="1"/>
</dbReference>
<dbReference type="InterPro" id="IPR036005">
    <property type="entry name" value="Creatinase/aminopeptidase-like"/>
</dbReference>
<dbReference type="KEGG" id="orm:HTY61_07205"/>
<dbReference type="Proteomes" id="UP000509367">
    <property type="component" value="Chromosome"/>
</dbReference>
<dbReference type="SUPFAM" id="SSF55920">
    <property type="entry name" value="Creatinase/aminopeptidase"/>
    <property type="match status" value="1"/>
</dbReference>
<feature type="domain" description="Creatinase N-terminal" evidence="2">
    <location>
        <begin position="7"/>
        <end position="138"/>
    </location>
</feature>
<name>A0A6N1VC57_9HYPH</name>
<evidence type="ECO:0000313" key="4">
    <source>
        <dbReference type="Proteomes" id="UP000509367"/>
    </source>
</evidence>
<dbReference type="PRINTS" id="PR00599">
    <property type="entry name" value="MAPEPTIDASE"/>
</dbReference>
<dbReference type="Gene3D" id="3.40.350.10">
    <property type="entry name" value="Creatinase/prolidase N-terminal domain"/>
    <property type="match status" value="1"/>
</dbReference>
<dbReference type="InterPro" id="IPR000994">
    <property type="entry name" value="Pept_M24"/>
</dbReference>
<feature type="domain" description="Peptidase M24" evidence="1">
    <location>
        <begin position="147"/>
        <end position="345"/>
    </location>
</feature>
<accession>A0A6N1VC57</accession>
<dbReference type="Pfam" id="PF01321">
    <property type="entry name" value="Creatinase_N"/>
    <property type="match status" value="1"/>
</dbReference>
<organism evidence="3 4">
    <name type="scientific">Oricola thermophila</name>
    <dbReference type="NCBI Taxonomy" id="2742145"/>
    <lineage>
        <taxon>Bacteria</taxon>
        <taxon>Pseudomonadati</taxon>
        <taxon>Pseudomonadota</taxon>
        <taxon>Alphaproteobacteria</taxon>
        <taxon>Hyphomicrobiales</taxon>
        <taxon>Ahrensiaceae</taxon>
        <taxon>Oricola</taxon>
    </lineage>
</organism>
<dbReference type="Gene3D" id="3.90.230.10">
    <property type="entry name" value="Creatinase/methionine aminopeptidase superfamily"/>
    <property type="match status" value="1"/>
</dbReference>
<dbReference type="InterPro" id="IPR050659">
    <property type="entry name" value="Peptidase_M24B"/>
</dbReference>
<dbReference type="GO" id="GO:0008235">
    <property type="term" value="F:metalloexopeptidase activity"/>
    <property type="evidence" value="ECO:0007669"/>
    <property type="project" value="UniProtKB-ARBA"/>
</dbReference>
<evidence type="ECO:0000313" key="3">
    <source>
        <dbReference type="EMBL" id="QKV18258.1"/>
    </source>
</evidence>
<dbReference type="InterPro" id="IPR029149">
    <property type="entry name" value="Creatin/AminoP/Spt16_N"/>
</dbReference>
<keyword evidence="3" id="KW-0645">Protease</keyword>
<evidence type="ECO:0000259" key="2">
    <source>
        <dbReference type="Pfam" id="PF01321"/>
    </source>
</evidence>
<protein>
    <submittedName>
        <fullName evidence="3">Aminopeptidase P family protein</fullName>
    </submittedName>
</protein>
<dbReference type="PANTHER" id="PTHR46112">
    <property type="entry name" value="AMINOPEPTIDASE"/>
    <property type="match status" value="1"/>
</dbReference>
<proteinExistence type="predicted"/>
<gene>
    <name evidence="3" type="ORF">HTY61_07205</name>
</gene>
<sequence>MSETAARLAALRERMQKNRVDLVALGPGSHMQWLVGFHPHADERPCLLLVSCSGECFLMPALNAEGSREETDIAFHTWADDEGPDKALAAALGSIGAGNADCVVVDETMRADFALLLLAALPGARYAFTDDTVGALRMRKDEGEFARLRASAAVADRAMQKAFASICPGMSERELASIVSDHFASESASTLFTIVGGAGNGAFPHHQTGDRKFIKGDAVVIDIGARKDGFPSDITRMVAVGSPPDGYEEVHAIVERAVQAAMKAARPGVKAKDVDAAARTVIADAGYGEYFVHRTGHGLGIDGHEPPYITSTSETVLEEGMVFSIEPGIYLPGRFGIRLEDIVILRADGPEIFSDLPRDLHIAGA</sequence>
<dbReference type="PANTHER" id="PTHR46112:SF3">
    <property type="entry name" value="AMINOPEPTIDASE YPDF"/>
    <property type="match status" value="1"/>
</dbReference>
<dbReference type="GO" id="GO:0004177">
    <property type="term" value="F:aminopeptidase activity"/>
    <property type="evidence" value="ECO:0007669"/>
    <property type="project" value="UniProtKB-KW"/>
</dbReference>
<dbReference type="RefSeq" id="WP_175276152.1">
    <property type="nucleotide sequence ID" value="NZ_CP054836.1"/>
</dbReference>
<dbReference type="AlphaFoldDB" id="A0A6N1VC57"/>
<keyword evidence="4" id="KW-1185">Reference proteome</keyword>
<dbReference type="Pfam" id="PF00557">
    <property type="entry name" value="Peptidase_M24"/>
    <property type="match status" value="1"/>
</dbReference>